<organism evidence="2 3">
    <name type="scientific">Brassica cretica</name>
    <name type="common">Mustard</name>
    <dbReference type="NCBI Taxonomy" id="69181"/>
    <lineage>
        <taxon>Eukaryota</taxon>
        <taxon>Viridiplantae</taxon>
        <taxon>Streptophyta</taxon>
        <taxon>Embryophyta</taxon>
        <taxon>Tracheophyta</taxon>
        <taxon>Spermatophyta</taxon>
        <taxon>Magnoliopsida</taxon>
        <taxon>eudicotyledons</taxon>
        <taxon>Gunneridae</taxon>
        <taxon>Pentapetalae</taxon>
        <taxon>rosids</taxon>
        <taxon>malvids</taxon>
        <taxon>Brassicales</taxon>
        <taxon>Brassicaceae</taxon>
        <taxon>Brassiceae</taxon>
        <taxon>Brassica</taxon>
    </lineage>
</organism>
<reference evidence="2" key="1">
    <citation type="submission" date="2019-12" db="EMBL/GenBank/DDBJ databases">
        <title>Genome sequencing and annotation of Brassica cretica.</title>
        <authorList>
            <person name="Studholme D.J."/>
            <person name="Sarris P.F."/>
        </authorList>
    </citation>
    <scope>NUCLEOTIDE SEQUENCE</scope>
    <source>
        <strain evidence="2">PFS-001/15</strain>
        <tissue evidence="2">Leaf</tissue>
    </source>
</reference>
<dbReference type="EMBL" id="QGKW02000717">
    <property type="protein sequence ID" value="KAF2600672.1"/>
    <property type="molecule type" value="Genomic_DNA"/>
</dbReference>
<sequence length="145" mass="15737">MPDDECCNAIVSANRQTIGTPARQALCECYKDAVKSTPYRKIINFPEICHIPQAVPISPLDRWPGHGARERASRSEDSKASVPWSEKGLSPNQLNQLVGQAQPAGPTVSQLNSAGWSVWRLSWLDELGGGYESMVGSGADPVLFD</sequence>
<evidence type="ECO:0008006" key="4">
    <source>
        <dbReference type="Google" id="ProtNLM"/>
    </source>
</evidence>
<feature type="compositionally biased region" description="Basic and acidic residues" evidence="1">
    <location>
        <begin position="63"/>
        <end position="79"/>
    </location>
</feature>
<dbReference type="Proteomes" id="UP000712281">
    <property type="component" value="Unassembled WGS sequence"/>
</dbReference>
<dbReference type="AlphaFoldDB" id="A0A8S9L3G3"/>
<protein>
    <recommendedName>
        <fullName evidence="4">Bifunctional inhibitor/plant lipid transfer protein/seed storage helical domain-containing protein</fullName>
    </recommendedName>
</protein>
<name>A0A8S9L3G3_BRACR</name>
<dbReference type="Gene3D" id="1.10.110.10">
    <property type="entry name" value="Plant lipid-transfer and hydrophobic proteins"/>
    <property type="match status" value="1"/>
</dbReference>
<evidence type="ECO:0000313" key="2">
    <source>
        <dbReference type="EMBL" id="KAF2600672.1"/>
    </source>
</evidence>
<dbReference type="InterPro" id="IPR036312">
    <property type="entry name" value="Bifun_inhib/LTP/seed_sf"/>
</dbReference>
<dbReference type="SUPFAM" id="SSF47699">
    <property type="entry name" value="Bifunctional inhibitor/lipid-transfer protein/seed storage 2S albumin"/>
    <property type="match status" value="1"/>
</dbReference>
<gene>
    <name evidence="2" type="ORF">F2Q68_00011986</name>
</gene>
<proteinExistence type="predicted"/>
<evidence type="ECO:0000313" key="3">
    <source>
        <dbReference type="Proteomes" id="UP000712281"/>
    </source>
</evidence>
<accession>A0A8S9L3G3</accession>
<comment type="caution">
    <text evidence="2">The sequence shown here is derived from an EMBL/GenBank/DDBJ whole genome shotgun (WGS) entry which is preliminary data.</text>
</comment>
<evidence type="ECO:0000256" key="1">
    <source>
        <dbReference type="SAM" id="MobiDB-lite"/>
    </source>
</evidence>
<feature type="region of interest" description="Disordered" evidence="1">
    <location>
        <begin position="57"/>
        <end position="86"/>
    </location>
</feature>